<accession>A0A2Z2MGC6</accession>
<dbReference type="RefSeq" id="WP_088859037.1">
    <property type="nucleotide sequence ID" value="NZ_CP014862.1"/>
</dbReference>
<evidence type="ECO:0000256" key="1">
    <source>
        <dbReference type="SAM" id="Phobius"/>
    </source>
</evidence>
<evidence type="ECO:0000313" key="2">
    <source>
        <dbReference type="EMBL" id="ASJ03775.1"/>
    </source>
</evidence>
<sequence length="68" mass="7444">MGRWIYQISVVLTAISLFWPIIYGNVSALRRLPGNPVLQAVAGVLLFGAIAYITFEEGEEMEEGITAS</sequence>
<feature type="transmembrane region" description="Helical" evidence="1">
    <location>
        <begin position="37"/>
        <end position="55"/>
    </location>
</feature>
<dbReference type="KEGG" id="tprf:A3L09_08265"/>
<gene>
    <name evidence="2" type="ORF">A3L09_08265</name>
</gene>
<protein>
    <submittedName>
        <fullName evidence="2">Uncharacterized protein</fullName>
    </submittedName>
</protein>
<name>A0A2Z2MGC6_THEPR</name>
<keyword evidence="1" id="KW-0472">Membrane</keyword>
<feature type="transmembrane region" description="Helical" evidence="1">
    <location>
        <begin position="6"/>
        <end position="25"/>
    </location>
</feature>
<dbReference type="OrthoDB" id="97702at2157"/>
<organism evidence="2 3">
    <name type="scientific">Thermococcus profundus</name>
    <dbReference type="NCBI Taxonomy" id="49899"/>
    <lineage>
        <taxon>Archaea</taxon>
        <taxon>Methanobacteriati</taxon>
        <taxon>Methanobacteriota</taxon>
        <taxon>Thermococci</taxon>
        <taxon>Thermococcales</taxon>
        <taxon>Thermococcaceae</taxon>
        <taxon>Thermococcus</taxon>
    </lineage>
</organism>
<keyword evidence="1" id="KW-1133">Transmembrane helix</keyword>
<reference evidence="2 3" key="1">
    <citation type="submission" date="2016-03" db="EMBL/GenBank/DDBJ databases">
        <title>Complete genome sequence of Thermococcus profundus strain DT5432.</title>
        <authorList>
            <person name="Oger P.M."/>
        </authorList>
    </citation>
    <scope>NUCLEOTIDE SEQUENCE [LARGE SCALE GENOMIC DNA]</scope>
    <source>
        <strain evidence="2 3">DT 5432</strain>
    </source>
</reference>
<keyword evidence="1" id="KW-0812">Transmembrane</keyword>
<proteinExistence type="predicted"/>
<keyword evidence="3" id="KW-1185">Reference proteome</keyword>
<evidence type="ECO:0000313" key="3">
    <source>
        <dbReference type="Proteomes" id="UP000250179"/>
    </source>
</evidence>
<dbReference type="EMBL" id="CP014862">
    <property type="protein sequence ID" value="ASJ03775.1"/>
    <property type="molecule type" value="Genomic_DNA"/>
</dbReference>
<dbReference type="Proteomes" id="UP000250179">
    <property type="component" value="Chromosome"/>
</dbReference>
<dbReference type="GeneID" id="33320404"/>
<dbReference type="AlphaFoldDB" id="A0A2Z2MGC6"/>